<keyword evidence="2" id="KW-1185">Reference proteome</keyword>
<dbReference type="InterPro" id="IPR052184">
    <property type="entry name" value="SDR_enzymes"/>
</dbReference>
<dbReference type="InterPro" id="IPR036291">
    <property type="entry name" value="NAD(P)-bd_dom_sf"/>
</dbReference>
<accession>A0A8K1CSC3</accession>
<dbReference type="CDD" id="cd05325">
    <property type="entry name" value="carb_red_sniffer_like_SDR_c"/>
    <property type="match status" value="1"/>
</dbReference>
<dbReference type="SUPFAM" id="SSF51735">
    <property type="entry name" value="NAD(P)-binding Rossmann-fold domains"/>
    <property type="match status" value="1"/>
</dbReference>
<dbReference type="Pfam" id="PF00106">
    <property type="entry name" value="adh_short"/>
    <property type="match status" value="1"/>
</dbReference>
<proteinExistence type="predicted"/>
<dbReference type="PANTHER" id="PTHR45458:SF1">
    <property type="entry name" value="SHORT CHAIN DEHYDROGENASE"/>
    <property type="match status" value="1"/>
</dbReference>
<evidence type="ECO:0000313" key="1">
    <source>
        <dbReference type="EMBL" id="TMW68977.1"/>
    </source>
</evidence>
<dbReference type="GO" id="GO:0016616">
    <property type="term" value="F:oxidoreductase activity, acting on the CH-OH group of donors, NAD or NADP as acceptor"/>
    <property type="evidence" value="ECO:0007669"/>
    <property type="project" value="TreeGrafter"/>
</dbReference>
<sequence>MDDKKTVLITGSTRGIGLAFADHYVKAGWNVIGGARNLGKADKLRAVDPYRIVQLDANDEESILRAAQDLAGESIDLLINNAGYGEFDNAKTATKAAMMRQFEVNAVGPLLITRAFLPHLRAAVALHGSAAVGQISSLMGSISENKSAHFCGFRASKAALNMINASLAVDLRQDQITALTLDPGYVATDGTGHAGPVRPPEAVAGLASVLANATLDDTGKFIDYKGKELPW</sequence>
<dbReference type="PANTHER" id="PTHR45458">
    <property type="entry name" value="SHORT-CHAIN DEHYDROGENASE/REDUCTASE SDR"/>
    <property type="match status" value="1"/>
</dbReference>
<name>A0A8K1CSC3_PYTOL</name>
<dbReference type="InterPro" id="IPR002347">
    <property type="entry name" value="SDR_fam"/>
</dbReference>
<protein>
    <submittedName>
        <fullName evidence="1">Uncharacterized protein</fullName>
    </submittedName>
</protein>
<reference evidence="1" key="1">
    <citation type="submission" date="2019-03" db="EMBL/GenBank/DDBJ databases">
        <title>Long read genome sequence of the mycoparasitic Pythium oligandrum ATCC 38472 isolated from sugarbeet rhizosphere.</title>
        <authorList>
            <person name="Gaulin E."/>
        </authorList>
    </citation>
    <scope>NUCLEOTIDE SEQUENCE</scope>
    <source>
        <strain evidence="1">ATCC 38472_TT</strain>
    </source>
</reference>
<dbReference type="PRINTS" id="PR00081">
    <property type="entry name" value="GDHRDH"/>
</dbReference>
<gene>
    <name evidence="1" type="ORF">Poli38472_001133</name>
</gene>
<dbReference type="Proteomes" id="UP000794436">
    <property type="component" value="Unassembled WGS sequence"/>
</dbReference>
<evidence type="ECO:0000313" key="2">
    <source>
        <dbReference type="Proteomes" id="UP000794436"/>
    </source>
</evidence>
<dbReference type="Gene3D" id="3.40.50.720">
    <property type="entry name" value="NAD(P)-binding Rossmann-like Domain"/>
    <property type="match status" value="1"/>
</dbReference>
<comment type="caution">
    <text evidence="1">The sequence shown here is derived from an EMBL/GenBank/DDBJ whole genome shotgun (WGS) entry which is preliminary data.</text>
</comment>
<dbReference type="AlphaFoldDB" id="A0A8K1CSC3"/>
<dbReference type="OrthoDB" id="68267at2759"/>
<dbReference type="EMBL" id="SPLM01000001">
    <property type="protein sequence ID" value="TMW68977.1"/>
    <property type="molecule type" value="Genomic_DNA"/>
</dbReference>
<organism evidence="1 2">
    <name type="scientific">Pythium oligandrum</name>
    <name type="common">Mycoparasitic fungus</name>
    <dbReference type="NCBI Taxonomy" id="41045"/>
    <lineage>
        <taxon>Eukaryota</taxon>
        <taxon>Sar</taxon>
        <taxon>Stramenopiles</taxon>
        <taxon>Oomycota</taxon>
        <taxon>Peronosporomycetes</taxon>
        <taxon>Pythiales</taxon>
        <taxon>Pythiaceae</taxon>
        <taxon>Pythium</taxon>
    </lineage>
</organism>